<organism evidence="5 6">
    <name type="scientific">Pseudocercospora fuligena</name>
    <dbReference type="NCBI Taxonomy" id="685502"/>
    <lineage>
        <taxon>Eukaryota</taxon>
        <taxon>Fungi</taxon>
        <taxon>Dikarya</taxon>
        <taxon>Ascomycota</taxon>
        <taxon>Pezizomycotina</taxon>
        <taxon>Dothideomycetes</taxon>
        <taxon>Dothideomycetidae</taxon>
        <taxon>Mycosphaerellales</taxon>
        <taxon>Mycosphaerellaceae</taxon>
        <taxon>Pseudocercospora</taxon>
    </lineage>
</organism>
<dbReference type="GO" id="GO:0005829">
    <property type="term" value="C:cytosol"/>
    <property type="evidence" value="ECO:0007669"/>
    <property type="project" value="TreeGrafter"/>
</dbReference>
<feature type="region of interest" description="Disordered" evidence="2">
    <location>
        <begin position="13"/>
        <end position="38"/>
    </location>
</feature>
<evidence type="ECO:0000259" key="3">
    <source>
        <dbReference type="PROSITE" id="PS50048"/>
    </source>
</evidence>
<dbReference type="GO" id="GO:0008270">
    <property type="term" value="F:zinc ion binding"/>
    <property type="evidence" value="ECO:0007669"/>
    <property type="project" value="InterPro"/>
</dbReference>
<reference evidence="5" key="1">
    <citation type="submission" date="2020-04" db="EMBL/GenBank/DDBJ databases">
        <title>Draft genome resource of the tomato pathogen Pseudocercospora fuligena.</title>
        <authorList>
            <person name="Zaccaron A."/>
        </authorList>
    </citation>
    <scope>NUCLEOTIDE SEQUENCE</scope>
    <source>
        <strain evidence="5">PF001</strain>
    </source>
</reference>
<dbReference type="GO" id="GO:0004843">
    <property type="term" value="F:cysteine-type deubiquitinase activity"/>
    <property type="evidence" value="ECO:0007669"/>
    <property type="project" value="InterPro"/>
</dbReference>
<dbReference type="InterPro" id="IPR050164">
    <property type="entry name" value="Peptidase_C19"/>
</dbReference>
<dbReference type="SUPFAM" id="SSF54001">
    <property type="entry name" value="Cysteine proteinases"/>
    <property type="match status" value="1"/>
</dbReference>
<dbReference type="PROSITE" id="PS50235">
    <property type="entry name" value="USP_3"/>
    <property type="match status" value="1"/>
</dbReference>
<evidence type="ECO:0000259" key="4">
    <source>
        <dbReference type="PROSITE" id="PS50235"/>
    </source>
</evidence>
<sequence>MADPHIPAIVIGDGERNTTSIKQPTSTSTENVHLDDTTGLPRLQDGRIRFLQQPKAVLLGNYWGRCPDATEISGTQNGQNFMIWRQMKKDVPGIARPAPMTRSQSRPTELIDCLPQRVRRLHLRVYDKMEKKQKVAFFLGVAGEEAKLPQGSHYTQGTMYRVFDKKAGVIAFECSAWRDLSASQMQEVSHHLQRLCERIPVAPLDLSKSSMQFLAEAATRYATGQLHSAALPDIRFGRGRYKNKSKLHIVASITIYTAESLTSGYLKQAAKDNLELDVALEDLVQCHTTPDLPRNFRAGHIPDLLNPDECGFTHEQQLRAIQVMQWLQSMCHGRVFGTIRILSPGSAIHAYKESLLNILGCRYTQNTKRSLRDNIYDGGEMYRVKRHQTHFSVEPMWANFSTIRVPLSVPALIRVIEVMESNWLNTADEQLAWESGAIRADFEEELWRDNEPAPETCQPSDRPRTVKLCRKCFTPTQASKMEQHGEELLCPHCVPAAASLPKVLPPPQSCTQCQTEGSACDGKKPVCTSCDILDQDCSYEQDLDEGSDVPQNLDDLTIEQKATIREQKALVKESSAYRAARYTFDRAFMRDAYDRSYSSDEARNAAFKLRSSMLDRGWLLFCEKFEITKDGWYDVYSRKHRPFTESDESRYPWQMSVDARFSVTIDDADQPSTHAVEHLAPTCLLFNSLKDIFDALIIGLFAELCNDPVEERVRQIQTKIDHLYLMRMQVPWERAKRLEMAANDPLIRAVQEQAAKGEADPESCARILEPWQIGSTEIFSPDEKTVVTKERFIGRSLTSKRAKEFPNLTTVEKILDEIESDLVVKFHRVQGTVYLFNPSNAPAQWNWVANRRHYSYKTVWMTRASNKDYITTVKPDTLLLVQAYQLALPPEGRAWMREMLEPYTHHAFRVSYGHAAHGLDMATGFPENYQSLADFVPEDMNIDCEPWIWNMARGNLDQYQEQIYQTIASVPPENDPYWNAANTGRVGVVPPVPKTSWRDVGPTRGKRKYKTKNKGAKKSAGTKSGQQQKPSKEKPSNRTAQPEGAVARANLSNSSNTCYASSTIQAFYGVEPLRQLVDSSTKFPFNIQTGRGLHGMHMLNDPGFANHQALFDQWRAIMALLPSTKDKLRSLYTLEFMRILRRFNDEFPIGQEGDPSSLCDYLLSALDAAGGRSDYLADGDSRQRPNTKLTDHLDLCNREGRMIEPLSEDAPRHWDAHRQTGHDSSADDLSTLWTVFESECTANDCPSPFSRGYGYERFIALSFPLDSPDYTTTRRYTVTQLIDLWHRSSNQSSCEYDRGHGLRNPPAKKILRLPNVLGIRIERMRLDSLLLEGSGDLEGLESLAAMITNPLQLEAEIDLRAYVQQRLPSEDVLGSMEPAEGITKYGLAAIIQHRQSPKHYVAYAKAPDANGNYFWAKFDDMLPTARFEDPFTKQLSLETVKLLRHR</sequence>
<dbReference type="GO" id="GO:0005634">
    <property type="term" value="C:nucleus"/>
    <property type="evidence" value="ECO:0007669"/>
    <property type="project" value="TreeGrafter"/>
</dbReference>
<evidence type="ECO:0000313" key="5">
    <source>
        <dbReference type="EMBL" id="KAF7188154.1"/>
    </source>
</evidence>
<dbReference type="CDD" id="cd00067">
    <property type="entry name" value="GAL4"/>
    <property type="match status" value="1"/>
</dbReference>
<gene>
    <name evidence="5" type="ORF">HII31_10439</name>
</gene>
<dbReference type="CDD" id="cd02257">
    <property type="entry name" value="Peptidase_C19"/>
    <property type="match status" value="1"/>
</dbReference>
<dbReference type="PANTHER" id="PTHR24006">
    <property type="entry name" value="UBIQUITIN CARBOXYL-TERMINAL HYDROLASE"/>
    <property type="match status" value="1"/>
</dbReference>
<feature type="region of interest" description="Disordered" evidence="2">
    <location>
        <begin position="979"/>
        <end position="1044"/>
    </location>
</feature>
<dbReference type="Proteomes" id="UP000660729">
    <property type="component" value="Unassembled WGS sequence"/>
</dbReference>
<dbReference type="SUPFAM" id="SSF57701">
    <property type="entry name" value="Zn2/Cys6 DNA-binding domain"/>
    <property type="match status" value="1"/>
</dbReference>
<keyword evidence="6" id="KW-1185">Reference proteome</keyword>
<keyword evidence="1" id="KW-0539">Nucleus</keyword>
<feature type="domain" description="Zn(2)-C6 fungal-type" evidence="3">
    <location>
        <begin position="509"/>
        <end position="539"/>
    </location>
</feature>
<dbReference type="Pfam" id="PF00443">
    <property type="entry name" value="UCH"/>
    <property type="match status" value="1"/>
</dbReference>
<dbReference type="InterPro" id="IPR036864">
    <property type="entry name" value="Zn2-C6_fun-type_DNA-bd_sf"/>
</dbReference>
<evidence type="ECO:0000256" key="1">
    <source>
        <dbReference type="ARBA" id="ARBA00023242"/>
    </source>
</evidence>
<dbReference type="OrthoDB" id="3884955at2759"/>
<dbReference type="GO" id="GO:0016579">
    <property type="term" value="P:protein deubiquitination"/>
    <property type="evidence" value="ECO:0007669"/>
    <property type="project" value="InterPro"/>
</dbReference>
<dbReference type="EMBL" id="JABCIY010000213">
    <property type="protein sequence ID" value="KAF7188154.1"/>
    <property type="molecule type" value="Genomic_DNA"/>
</dbReference>
<evidence type="ECO:0000313" key="6">
    <source>
        <dbReference type="Proteomes" id="UP000660729"/>
    </source>
</evidence>
<proteinExistence type="predicted"/>
<dbReference type="PROSITE" id="PS50048">
    <property type="entry name" value="ZN2_CY6_FUNGAL_2"/>
    <property type="match status" value="1"/>
</dbReference>
<feature type="compositionally biased region" description="Polar residues" evidence="2">
    <location>
        <begin position="17"/>
        <end position="31"/>
    </location>
</feature>
<feature type="compositionally biased region" description="Basic residues" evidence="2">
    <location>
        <begin position="1004"/>
        <end position="1017"/>
    </location>
</feature>
<dbReference type="Pfam" id="PF00172">
    <property type="entry name" value="Zn_clus"/>
    <property type="match status" value="1"/>
</dbReference>
<feature type="domain" description="USP" evidence="4">
    <location>
        <begin position="1049"/>
        <end position="1446"/>
    </location>
</feature>
<dbReference type="Gene3D" id="3.90.70.10">
    <property type="entry name" value="Cysteine proteinases"/>
    <property type="match status" value="1"/>
</dbReference>
<dbReference type="InterPro" id="IPR001394">
    <property type="entry name" value="Peptidase_C19_UCH"/>
</dbReference>
<protein>
    <recommendedName>
        <fullName evidence="7">USP domain-containing protein</fullName>
    </recommendedName>
</protein>
<dbReference type="InterPro" id="IPR028889">
    <property type="entry name" value="USP"/>
</dbReference>
<dbReference type="GO" id="GO:0000981">
    <property type="term" value="F:DNA-binding transcription factor activity, RNA polymerase II-specific"/>
    <property type="evidence" value="ECO:0007669"/>
    <property type="project" value="InterPro"/>
</dbReference>
<dbReference type="InterPro" id="IPR038765">
    <property type="entry name" value="Papain-like_cys_pep_sf"/>
</dbReference>
<name>A0A8H6RAP3_9PEZI</name>
<evidence type="ECO:0008006" key="7">
    <source>
        <dbReference type="Google" id="ProtNLM"/>
    </source>
</evidence>
<dbReference type="InterPro" id="IPR001138">
    <property type="entry name" value="Zn2Cys6_DnaBD"/>
</dbReference>
<comment type="caution">
    <text evidence="5">The sequence shown here is derived from an EMBL/GenBank/DDBJ whole genome shotgun (WGS) entry which is preliminary data.</text>
</comment>
<dbReference type="Gene3D" id="4.10.240.10">
    <property type="entry name" value="Zn(2)-C6 fungal-type DNA-binding domain"/>
    <property type="match status" value="1"/>
</dbReference>
<accession>A0A8H6RAP3</accession>
<evidence type="ECO:0000256" key="2">
    <source>
        <dbReference type="SAM" id="MobiDB-lite"/>
    </source>
</evidence>